<dbReference type="Pfam" id="PF22679">
    <property type="entry name" value="T1R_D3-like"/>
    <property type="match status" value="1"/>
</dbReference>
<evidence type="ECO:0000256" key="2">
    <source>
        <dbReference type="ARBA" id="ARBA00008598"/>
    </source>
</evidence>
<organism evidence="12 13">
    <name type="scientific">Ornithobacterium rhinotracheale</name>
    <dbReference type="NCBI Taxonomy" id="28251"/>
    <lineage>
        <taxon>Bacteria</taxon>
        <taxon>Pseudomonadati</taxon>
        <taxon>Bacteroidota</taxon>
        <taxon>Flavobacteriia</taxon>
        <taxon>Flavobacteriales</taxon>
        <taxon>Weeksellaceae</taxon>
        <taxon>Ornithobacterium</taxon>
    </lineage>
</organism>
<evidence type="ECO:0000256" key="6">
    <source>
        <dbReference type="ARBA" id="ARBA00022759"/>
    </source>
</evidence>
<dbReference type="PROSITE" id="PS51192">
    <property type="entry name" value="HELICASE_ATP_BIND_1"/>
    <property type="match status" value="1"/>
</dbReference>
<evidence type="ECO:0000256" key="4">
    <source>
        <dbReference type="ARBA" id="ARBA00022741"/>
    </source>
</evidence>
<dbReference type="GO" id="GO:0005524">
    <property type="term" value="F:ATP binding"/>
    <property type="evidence" value="ECO:0007669"/>
    <property type="project" value="UniProtKB-KW"/>
</dbReference>
<dbReference type="OrthoDB" id="9758243at2"/>
<keyword evidence="9 10" id="KW-0238">DNA-binding</keyword>
<dbReference type="GO" id="GO:0009307">
    <property type="term" value="P:DNA restriction-modification system"/>
    <property type="evidence" value="ECO:0007669"/>
    <property type="project" value="UniProtKB-KW"/>
</dbReference>
<dbReference type="EMBL" id="CP035107">
    <property type="protein sequence ID" value="QAR31508.1"/>
    <property type="molecule type" value="Genomic_DNA"/>
</dbReference>
<evidence type="ECO:0000256" key="10">
    <source>
        <dbReference type="RuleBase" id="RU364115"/>
    </source>
</evidence>
<dbReference type="AlphaFoldDB" id="A0A410JTZ0"/>
<sequence>MQKTIPIAETNQFIILDEYEKIEQPSHYQSEADLEREFITDLKALYDDDCLKDLNTPEKLLANVREQLQRLNEVRFSDEEWVRFVAEYLDPPAETLIDKTRKIHHDYIYDFVFDDGRIQNIYLVDKNNIQRNRLQVIQQFEQTGTHANRYDVTVLVNGLPLVQIELKKRGVAIREAFNQVHRYSKESFNTENSLFKYLQIFVISNGTDTRYFANTTKRDKNSFDFTMNWARSDNMPIKDLKDFTATFFQKNTLLNVLLHYSVFDVSNTLLIMRPYQIAATERILWKIRSTHLSNNWSKPESGGFIWHTTGSGKTLTSFKAARLATELDFISKVFFVVDRKDLDYQTMKEYQRFSPDSVNGSDSTAGLKRNIEKDDNKIIVTTIQKLNNLMKSEDRLPIYGQPVVFIFDECHRSQFGEAQKNLKKKFKKFCQFGFTGTPIFAQNALGSETTGSVFGRELHSYVITDAIRDEKVLKFKVDYNDVRPKFRAAEQEQNLEKLSALENKQALLHPQRLKEIASYILQHFKQKTHRLNPSSKGFNAMFAVSSVEAAKHYYEIFKQLQSTAEKPLKIATIFSFTPNEQQDAVGDIEDENFAPTAMNSSAKEFLQAAISDYNAMFRTNYGVESKEFQNYYRDLAKRVKNQEIDLLIVVGMFLTGFDAPALNTLFVDKNLRYHGLIQAYSRTNRIFDSTKTFGNIVTFRDLEQATIDAITLFGDKNTRNVVLEKSYQEYLEGFKDVATGQASRGYQEIVQELNQNFPSPEKIETESDKKAFVKLFGEYLKIENILQNYDEFEQLKAFHALDKENPEAIAQFKEIYSLTDADVQAMENTPMLPERMAQDYRSVYNDIRDWFRNEREGKSQEETQISWDDVVFEVDLLKSQEIDLDYILELTLQYYKKSNDKEALIAEITRTIRASVGNRAKEGLVVDFIQQADLNQFEHKADIIEAFYTYAQAVQKQEAAKLIEEEKLNQPQAQRYIQNALKRGYASENGTDLNETLPKMSPLNPKYLAKKKTVFQKIAAFIEKFKGVGGKI</sequence>
<dbReference type="Gene3D" id="3.90.1570.50">
    <property type="match status" value="2"/>
</dbReference>
<reference evidence="12 13" key="1">
    <citation type="submission" date="2019-01" db="EMBL/GenBank/DDBJ databases">
        <title>Whole Genome of Ornithobacterium rhinotracheale FARPER-174b.</title>
        <authorList>
            <person name="Tataje-Lavanda L.A."/>
            <person name="Montalvan A."/>
            <person name="Montesinos R."/>
            <person name="Zimic M."/>
            <person name="Fernandez-Sanchez M."/>
            <person name="Fernandez-Diaz M."/>
        </authorList>
    </citation>
    <scope>NUCLEOTIDE SEQUENCE [LARGE SCALE GENOMIC DNA]</scope>
    <source>
        <strain evidence="12 13">FARPER-174b</strain>
    </source>
</reference>
<comment type="function">
    <text evidence="10">Subunit R is required for both nuclease and ATPase activities, but not for modification.</text>
</comment>
<evidence type="ECO:0000256" key="8">
    <source>
        <dbReference type="ARBA" id="ARBA00022840"/>
    </source>
</evidence>
<dbReference type="InterPro" id="IPR004473">
    <property type="entry name" value="Restrct_endonuc_typeI_HsdR"/>
</dbReference>
<dbReference type="Gene3D" id="1.10.10.2110">
    <property type="match status" value="1"/>
</dbReference>
<dbReference type="InterPro" id="IPR014001">
    <property type="entry name" value="Helicase_ATP-bd"/>
</dbReference>
<proteinExistence type="inferred from homology"/>
<dbReference type="NCBIfam" id="TIGR00348">
    <property type="entry name" value="hsdR"/>
    <property type="match status" value="1"/>
</dbReference>
<dbReference type="GO" id="GO:0003677">
    <property type="term" value="F:DNA binding"/>
    <property type="evidence" value="ECO:0007669"/>
    <property type="project" value="UniProtKB-KW"/>
</dbReference>
<dbReference type="PANTHER" id="PTHR30195:SF16">
    <property type="entry name" value="TYPE I RESTRICTION ENZYME ENDONUCLEASE SUBUNIT"/>
    <property type="match status" value="1"/>
</dbReference>
<feature type="domain" description="Helicase ATP-binding" evidence="11">
    <location>
        <begin position="294"/>
        <end position="439"/>
    </location>
</feature>
<dbReference type="InterPro" id="IPR040980">
    <property type="entry name" value="SWI2_SNF2"/>
</dbReference>
<comment type="catalytic activity">
    <reaction evidence="1 10">
        <text>Endonucleolytic cleavage of DNA to give random double-stranded fragments with terminal 5'-phosphates, ATP is simultaneously hydrolyzed.</text>
        <dbReference type="EC" id="3.1.21.3"/>
    </reaction>
</comment>
<dbReference type="Gene3D" id="1.20.58.2040">
    <property type="match status" value="1"/>
</dbReference>
<dbReference type="CDD" id="cd18030">
    <property type="entry name" value="DEXHc_RE_I_HsdR"/>
    <property type="match status" value="1"/>
</dbReference>
<dbReference type="Pfam" id="PF18766">
    <property type="entry name" value="SWI2_SNF2"/>
    <property type="match status" value="1"/>
</dbReference>
<keyword evidence="8 10" id="KW-0067">ATP-binding</keyword>
<dbReference type="PANTHER" id="PTHR30195">
    <property type="entry name" value="TYPE I SITE-SPECIFIC DEOXYRIBONUCLEASE PROTEIN SUBUNIT M AND R"/>
    <property type="match status" value="1"/>
</dbReference>
<gene>
    <name evidence="12" type="ORF">EQP59_09230</name>
</gene>
<evidence type="ECO:0000259" key="11">
    <source>
        <dbReference type="PROSITE" id="PS51192"/>
    </source>
</evidence>
<evidence type="ECO:0000313" key="13">
    <source>
        <dbReference type="Proteomes" id="UP000287701"/>
    </source>
</evidence>
<evidence type="ECO:0000256" key="3">
    <source>
        <dbReference type="ARBA" id="ARBA00022722"/>
    </source>
</evidence>
<keyword evidence="6 12" id="KW-0255">Endonuclease</keyword>
<dbReference type="SMART" id="SM00487">
    <property type="entry name" value="DEXDc"/>
    <property type="match status" value="1"/>
</dbReference>
<dbReference type="InterPro" id="IPR027417">
    <property type="entry name" value="P-loop_NTPase"/>
</dbReference>
<evidence type="ECO:0000256" key="5">
    <source>
        <dbReference type="ARBA" id="ARBA00022747"/>
    </source>
</evidence>
<dbReference type="GO" id="GO:0009035">
    <property type="term" value="F:type I site-specific deoxyribonuclease activity"/>
    <property type="evidence" value="ECO:0007669"/>
    <property type="project" value="UniProtKB-EC"/>
</dbReference>
<dbReference type="InterPro" id="IPR051268">
    <property type="entry name" value="Type-I_R_enzyme_R_subunit"/>
</dbReference>
<evidence type="ECO:0000256" key="7">
    <source>
        <dbReference type="ARBA" id="ARBA00022801"/>
    </source>
</evidence>
<dbReference type="InterPro" id="IPR007409">
    <property type="entry name" value="Restrct_endonuc_type1_HsdR_N"/>
</dbReference>
<evidence type="ECO:0000313" key="12">
    <source>
        <dbReference type="EMBL" id="QAR31508.1"/>
    </source>
</evidence>
<dbReference type="Pfam" id="PF04313">
    <property type="entry name" value="HSDR_N"/>
    <property type="match status" value="1"/>
</dbReference>
<keyword evidence="3" id="KW-0540">Nuclease</keyword>
<dbReference type="InterPro" id="IPR022625">
    <property type="entry name" value="TypeI_RM_Rsu_C"/>
</dbReference>
<evidence type="ECO:0000256" key="9">
    <source>
        <dbReference type="ARBA" id="ARBA00023125"/>
    </source>
</evidence>
<dbReference type="SUPFAM" id="SSF52540">
    <property type="entry name" value="P-loop containing nucleoside triphosphate hydrolases"/>
    <property type="match status" value="2"/>
</dbReference>
<accession>A0A410JTZ0</accession>
<dbReference type="Gene3D" id="3.40.50.300">
    <property type="entry name" value="P-loop containing nucleotide triphosphate hydrolases"/>
    <property type="match status" value="2"/>
</dbReference>
<keyword evidence="5 10" id="KW-0680">Restriction system</keyword>
<protein>
    <recommendedName>
        <fullName evidence="10">Type I restriction enzyme endonuclease subunit</fullName>
        <shortName evidence="10">R protein</shortName>
        <ecNumber evidence="10">3.1.21.3</ecNumber>
    </recommendedName>
</protein>
<name>A0A410JTZ0_ORNRH</name>
<dbReference type="REBASE" id="296239">
    <property type="entry name" value="Orh174bORF9245P"/>
</dbReference>
<dbReference type="EC" id="3.1.21.3" evidence="10"/>
<keyword evidence="7 10" id="KW-0378">Hydrolase</keyword>
<dbReference type="Pfam" id="PF12008">
    <property type="entry name" value="EcoR124_C"/>
    <property type="match status" value="1"/>
</dbReference>
<comment type="subunit">
    <text evidence="10">The type I restriction/modification system is composed of three polypeptides R, M and S.</text>
</comment>
<evidence type="ECO:0000256" key="1">
    <source>
        <dbReference type="ARBA" id="ARBA00000851"/>
    </source>
</evidence>
<dbReference type="CDD" id="cd22332">
    <property type="entry name" value="HsdR_N"/>
    <property type="match status" value="1"/>
</dbReference>
<dbReference type="InterPro" id="IPR055180">
    <property type="entry name" value="HsdR_RecA-like_helicase_dom_2"/>
</dbReference>
<comment type="similarity">
    <text evidence="2 10">Belongs to the HsdR family.</text>
</comment>
<dbReference type="CDD" id="cd18800">
    <property type="entry name" value="SF2_C_EcoR124I-like"/>
    <property type="match status" value="1"/>
</dbReference>
<dbReference type="RefSeq" id="WP_128501925.1">
    <property type="nucleotide sequence ID" value="NZ_CP035107.1"/>
</dbReference>
<keyword evidence="4 10" id="KW-0547">Nucleotide-binding</keyword>
<dbReference type="Proteomes" id="UP000287701">
    <property type="component" value="Chromosome"/>
</dbReference>